<dbReference type="GeneID" id="19112322"/>
<protein>
    <submittedName>
        <fullName evidence="1">Uncharacterized protein</fullName>
    </submittedName>
</protein>
<name>M2MYM6_BAUPA</name>
<dbReference type="HOGENOM" id="CLU_2687428_0_0_1"/>
<dbReference type="Proteomes" id="UP000011761">
    <property type="component" value="Unassembled WGS sequence"/>
</dbReference>
<dbReference type="RefSeq" id="XP_007676147.1">
    <property type="nucleotide sequence ID" value="XM_007677957.1"/>
</dbReference>
<dbReference type="KEGG" id="bcom:BAUCODRAFT_34092"/>
<keyword evidence="2" id="KW-1185">Reference proteome</keyword>
<evidence type="ECO:0000313" key="1">
    <source>
        <dbReference type="EMBL" id="EMC96708.1"/>
    </source>
</evidence>
<reference evidence="1 2" key="1">
    <citation type="journal article" date="2012" name="PLoS Pathog.">
        <title>Diverse lifestyles and strategies of plant pathogenesis encoded in the genomes of eighteen Dothideomycetes fungi.</title>
        <authorList>
            <person name="Ohm R.A."/>
            <person name="Feau N."/>
            <person name="Henrissat B."/>
            <person name="Schoch C.L."/>
            <person name="Horwitz B.A."/>
            <person name="Barry K.W."/>
            <person name="Condon B.J."/>
            <person name="Copeland A.C."/>
            <person name="Dhillon B."/>
            <person name="Glaser F."/>
            <person name="Hesse C.N."/>
            <person name="Kosti I."/>
            <person name="LaButti K."/>
            <person name="Lindquist E.A."/>
            <person name="Lucas S."/>
            <person name="Salamov A.A."/>
            <person name="Bradshaw R.E."/>
            <person name="Ciuffetti L."/>
            <person name="Hamelin R.C."/>
            <person name="Kema G.H.J."/>
            <person name="Lawrence C."/>
            <person name="Scott J.A."/>
            <person name="Spatafora J.W."/>
            <person name="Turgeon B.G."/>
            <person name="de Wit P.J.G.M."/>
            <person name="Zhong S."/>
            <person name="Goodwin S.B."/>
            <person name="Grigoriev I.V."/>
        </authorList>
    </citation>
    <scope>NUCLEOTIDE SEQUENCE [LARGE SCALE GENOMIC DNA]</scope>
    <source>
        <strain evidence="1 2">UAMH 10762</strain>
    </source>
</reference>
<evidence type="ECO:0000313" key="2">
    <source>
        <dbReference type="Proteomes" id="UP000011761"/>
    </source>
</evidence>
<dbReference type="EMBL" id="KB445555">
    <property type="protein sequence ID" value="EMC96708.1"/>
    <property type="molecule type" value="Genomic_DNA"/>
</dbReference>
<proteinExistence type="predicted"/>
<organism evidence="1 2">
    <name type="scientific">Baudoinia panamericana (strain UAMH 10762)</name>
    <name type="common">Angels' share fungus</name>
    <name type="synonym">Baudoinia compniacensis (strain UAMH 10762)</name>
    <dbReference type="NCBI Taxonomy" id="717646"/>
    <lineage>
        <taxon>Eukaryota</taxon>
        <taxon>Fungi</taxon>
        <taxon>Dikarya</taxon>
        <taxon>Ascomycota</taxon>
        <taxon>Pezizomycotina</taxon>
        <taxon>Dothideomycetes</taxon>
        <taxon>Dothideomycetidae</taxon>
        <taxon>Mycosphaerellales</taxon>
        <taxon>Teratosphaeriaceae</taxon>
        <taxon>Baudoinia</taxon>
    </lineage>
</organism>
<accession>M2MYM6</accession>
<dbReference type="AlphaFoldDB" id="M2MYM6"/>
<sequence>MSKWDVPRRKTDKAQALSLTVTSRCGAGAFAMMTEMRDSLQPRRSNADLMLYITMRSTVRPKPITLPPPGRRLG</sequence>
<gene>
    <name evidence="1" type="ORF">BAUCODRAFT_34092</name>
</gene>